<dbReference type="RefSeq" id="WP_012281212.1">
    <property type="nucleotide sequence ID" value="NC_010337.2"/>
</dbReference>
<evidence type="ECO:0000313" key="2">
    <source>
        <dbReference type="EMBL" id="ABZ82663.1"/>
    </source>
</evidence>
<evidence type="ECO:0000256" key="1">
    <source>
        <dbReference type="SAM" id="MobiDB-lite"/>
    </source>
</evidence>
<evidence type="ECO:0000313" key="3">
    <source>
        <dbReference type="Proteomes" id="UP000008550"/>
    </source>
</evidence>
<protein>
    <submittedName>
        <fullName evidence="2">Phage gp37/gp68, putative</fullName>
    </submittedName>
</protein>
<feature type="region of interest" description="Disordered" evidence="1">
    <location>
        <begin position="305"/>
        <end position="324"/>
    </location>
</feature>
<organism evidence="2 3">
    <name type="scientific">Heliobacterium modesticaldum (strain ATCC 51547 / Ice1)</name>
    <dbReference type="NCBI Taxonomy" id="498761"/>
    <lineage>
        <taxon>Bacteria</taxon>
        <taxon>Bacillati</taxon>
        <taxon>Bacillota</taxon>
        <taxon>Clostridia</taxon>
        <taxon>Eubacteriales</taxon>
        <taxon>Heliobacteriaceae</taxon>
        <taxon>Heliomicrobium</taxon>
    </lineage>
</organism>
<dbReference type="InterPro" id="IPR011101">
    <property type="entry name" value="DUF5131"/>
</dbReference>
<dbReference type="EMBL" id="CP000930">
    <property type="protein sequence ID" value="ABZ82663.1"/>
    <property type="molecule type" value="Genomic_DNA"/>
</dbReference>
<sequence length="324" mass="37395">MMNKSEIEYCDFSWNPVTGCRTGCEYCYAAKQAKRFSGDVRINRGSGQLQRDENGLYILEKPFKNQSGKVIPCPVGFVPTLHRYRLASPKQKKKAANILTCSLSDLMAPWIPEKWIIEVFEACEAAPWHNYLFLTRYPERYEQMSSAGQLPRSRNFWYGTTVTRSADLDRIVYLPRKQHNQFISIEPVMEAIDIEDLTFMDWIIVGAETGSRRGKVKPKREWIEAIVQTARAAGIPVMMKHSKEMEEIWGEELIQELPAALSRPEDKPIPHCSDCEHHRATERHYDSVKATMMMNHTCEHGKTPQRVPGRYARTSPPWCPLRSE</sequence>
<dbReference type="STRING" id="498761.HM1_0038"/>
<dbReference type="Pfam" id="PF07505">
    <property type="entry name" value="DUF5131"/>
    <property type="match status" value="1"/>
</dbReference>
<dbReference type="eggNOG" id="COG4422">
    <property type="taxonomic scope" value="Bacteria"/>
</dbReference>
<dbReference type="AlphaFoldDB" id="B0THZ0"/>
<dbReference type="KEGG" id="hmo:HM1_0038"/>
<dbReference type="HOGENOM" id="CLU_054184_1_0_9"/>
<keyword evidence="3" id="KW-1185">Reference proteome</keyword>
<name>B0THZ0_HELMI</name>
<reference evidence="2 3" key="1">
    <citation type="journal article" date="2008" name="J. Bacteriol.">
        <title>The genome of Heliobacterium modesticaldum, a phototrophic representative of the Firmicutes containing the simplest photosynthetic apparatus.</title>
        <authorList>
            <person name="Sattley W.M."/>
            <person name="Madigan M.T."/>
            <person name="Swingley W.D."/>
            <person name="Cheung P.C."/>
            <person name="Clocksin K.M."/>
            <person name="Conrad A.L."/>
            <person name="Dejesa L.C."/>
            <person name="Honchak B.M."/>
            <person name="Jung D.O."/>
            <person name="Karbach L.E."/>
            <person name="Kurdoglu A."/>
            <person name="Lahiri S."/>
            <person name="Mastrian S.D."/>
            <person name="Page L.E."/>
            <person name="Taylor H.L."/>
            <person name="Wang Z.T."/>
            <person name="Raymond J."/>
            <person name="Chen M."/>
            <person name="Blankenship R.E."/>
            <person name="Touchman J.W."/>
        </authorList>
    </citation>
    <scope>NUCLEOTIDE SEQUENCE [LARGE SCALE GENOMIC DNA]</scope>
    <source>
        <strain evidence="3">ATCC 51547 / Ice1</strain>
    </source>
</reference>
<accession>B0THZ0</accession>
<gene>
    <name evidence="2" type="ORF">HM1_0038</name>
</gene>
<proteinExistence type="predicted"/>
<dbReference type="Proteomes" id="UP000008550">
    <property type="component" value="Chromosome"/>
</dbReference>